<keyword evidence="2" id="KW-1185">Reference proteome</keyword>
<proteinExistence type="predicted"/>
<dbReference type="Proteomes" id="UP000218334">
    <property type="component" value="Unassembled WGS sequence"/>
</dbReference>
<sequence length="60" mass="6946">MAFPPLFLAFLVLSVFYAVYRQITRISLRDVPGPTSTSFLYGIYLAPFLRDFLTVFRCFS</sequence>
<reference evidence="2" key="1">
    <citation type="journal article" date="2017" name="Nat. Ecol. Evol.">
        <title>Genome expansion and lineage-specific genetic innovations in the forest pathogenic fungi Armillaria.</title>
        <authorList>
            <person name="Sipos G."/>
            <person name="Prasanna A.N."/>
            <person name="Walter M.C."/>
            <person name="O'Connor E."/>
            <person name="Balint B."/>
            <person name="Krizsan K."/>
            <person name="Kiss B."/>
            <person name="Hess J."/>
            <person name="Varga T."/>
            <person name="Slot J."/>
            <person name="Riley R."/>
            <person name="Boka B."/>
            <person name="Rigling D."/>
            <person name="Barry K."/>
            <person name="Lee J."/>
            <person name="Mihaltcheva S."/>
            <person name="LaButti K."/>
            <person name="Lipzen A."/>
            <person name="Waldron R."/>
            <person name="Moloney N.M."/>
            <person name="Sperisen C."/>
            <person name="Kredics L."/>
            <person name="Vagvoelgyi C."/>
            <person name="Patrignani A."/>
            <person name="Fitzpatrick D."/>
            <person name="Nagy I."/>
            <person name="Doyle S."/>
            <person name="Anderson J.B."/>
            <person name="Grigoriev I.V."/>
            <person name="Gueldener U."/>
            <person name="Muensterkoetter M."/>
            <person name="Nagy L.G."/>
        </authorList>
    </citation>
    <scope>NUCLEOTIDE SEQUENCE [LARGE SCALE GENOMIC DNA]</scope>
    <source>
        <strain evidence="2">28-4</strain>
    </source>
</reference>
<accession>A0A2H3AZE2</accession>
<protein>
    <submittedName>
        <fullName evidence="1">Uncharacterized protein</fullName>
    </submittedName>
</protein>
<dbReference type="AlphaFoldDB" id="A0A2H3AZE2"/>
<evidence type="ECO:0000313" key="2">
    <source>
        <dbReference type="Proteomes" id="UP000218334"/>
    </source>
</evidence>
<name>A0A2H3AZE2_9AGAR</name>
<gene>
    <name evidence="1" type="ORF">ARMSODRAFT_962545</name>
</gene>
<organism evidence="1 2">
    <name type="scientific">Armillaria solidipes</name>
    <dbReference type="NCBI Taxonomy" id="1076256"/>
    <lineage>
        <taxon>Eukaryota</taxon>
        <taxon>Fungi</taxon>
        <taxon>Dikarya</taxon>
        <taxon>Basidiomycota</taxon>
        <taxon>Agaricomycotina</taxon>
        <taxon>Agaricomycetes</taxon>
        <taxon>Agaricomycetidae</taxon>
        <taxon>Agaricales</taxon>
        <taxon>Marasmiineae</taxon>
        <taxon>Physalacriaceae</taxon>
        <taxon>Armillaria</taxon>
    </lineage>
</organism>
<evidence type="ECO:0000313" key="1">
    <source>
        <dbReference type="EMBL" id="PBK64059.1"/>
    </source>
</evidence>
<dbReference type="EMBL" id="KZ293454">
    <property type="protein sequence ID" value="PBK64059.1"/>
    <property type="molecule type" value="Genomic_DNA"/>
</dbReference>